<protein>
    <submittedName>
        <fullName evidence="1">65-kDa microtubule-associated protein 1-like</fullName>
    </submittedName>
</protein>
<name>A0A392QK71_9FABA</name>
<feature type="non-terminal residue" evidence="1">
    <location>
        <position position="1"/>
    </location>
</feature>
<dbReference type="AlphaFoldDB" id="A0A392QK71"/>
<sequence>ETWDEVCEILLQLVQGCLDVCKKEVDPASKSRAHLLEALSDAKFRGHQFHHILLV</sequence>
<dbReference type="Proteomes" id="UP000265520">
    <property type="component" value="Unassembled WGS sequence"/>
</dbReference>
<accession>A0A392QK71</accession>
<organism evidence="1 2">
    <name type="scientific">Trifolium medium</name>
    <dbReference type="NCBI Taxonomy" id="97028"/>
    <lineage>
        <taxon>Eukaryota</taxon>
        <taxon>Viridiplantae</taxon>
        <taxon>Streptophyta</taxon>
        <taxon>Embryophyta</taxon>
        <taxon>Tracheophyta</taxon>
        <taxon>Spermatophyta</taxon>
        <taxon>Magnoliopsida</taxon>
        <taxon>eudicotyledons</taxon>
        <taxon>Gunneridae</taxon>
        <taxon>Pentapetalae</taxon>
        <taxon>rosids</taxon>
        <taxon>fabids</taxon>
        <taxon>Fabales</taxon>
        <taxon>Fabaceae</taxon>
        <taxon>Papilionoideae</taxon>
        <taxon>50 kb inversion clade</taxon>
        <taxon>NPAAA clade</taxon>
        <taxon>Hologalegina</taxon>
        <taxon>IRL clade</taxon>
        <taxon>Trifolieae</taxon>
        <taxon>Trifolium</taxon>
    </lineage>
</organism>
<dbReference type="EMBL" id="LXQA010143635">
    <property type="protein sequence ID" value="MCI24803.1"/>
    <property type="molecule type" value="Genomic_DNA"/>
</dbReference>
<comment type="caution">
    <text evidence="1">The sequence shown here is derived from an EMBL/GenBank/DDBJ whole genome shotgun (WGS) entry which is preliminary data.</text>
</comment>
<reference evidence="1 2" key="1">
    <citation type="journal article" date="2018" name="Front. Plant Sci.">
        <title>Red Clover (Trifolium pratense) and Zigzag Clover (T. medium) - A Picture of Genomic Similarities and Differences.</title>
        <authorList>
            <person name="Dluhosova J."/>
            <person name="Istvanek J."/>
            <person name="Nedelnik J."/>
            <person name="Repkova J."/>
        </authorList>
    </citation>
    <scope>NUCLEOTIDE SEQUENCE [LARGE SCALE GENOMIC DNA]</scope>
    <source>
        <strain evidence="2">cv. 10/8</strain>
        <tissue evidence="1">Leaf</tissue>
    </source>
</reference>
<evidence type="ECO:0000313" key="2">
    <source>
        <dbReference type="Proteomes" id="UP000265520"/>
    </source>
</evidence>
<proteinExistence type="predicted"/>
<keyword evidence="2" id="KW-1185">Reference proteome</keyword>
<evidence type="ECO:0000313" key="1">
    <source>
        <dbReference type="EMBL" id="MCI24803.1"/>
    </source>
</evidence>